<dbReference type="EMBL" id="DRXH01000115">
    <property type="protein sequence ID" value="HHM44314.1"/>
    <property type="molecule type" value="Genomic_DNA"/>
</dbReference>
<organism evidence="2">
    <name type="scientific">Caldiarchaeum subterraneum</name>
    <dbReference type="NCBI Taxonomy" id="311458"/>
    <lineage>
        <taxon>Archaea</taxon>
        <taxon>Nitrososphaerota</taxon>
        <taxon>Candidatus Caldarchaeales</taxon>
        <taxon>Candidatus Caldarchaeaceae</taxon>
        <taxon>Candidatus Caldarchaeum</taxon>
    </lineage>
</organism>
<dbReference type="Gene3D" id="3.30.70.3250">
    <property type="entry name" value="Ribonuclease P, Pop5 subunit"/>
    <property type="match status" value="1"/>
</dbReference>
<accession>A0A7J3VT43</accession>
<reference evidence="2" key="1">
    <citation type="journal article" date="2020" name="mSystems">
        <title>Genome- and Community-Level Interaction Insights into Carbon Utilization and Element Cycling Functions of Hydrothermarchaeota in Hydrothermal Sediment.</title>
        <authorList>
            <person name="Zhou Z."/>
            <person name="Liu Y."/>
            <person name="Xu W."/>
            <person name="Pan J."/>
            <person name="Luo Z.H."/>
            <person name="Li M."/>
        </authorList>
    </citation>
    <scope>NUCLEOTIDE SEQUENCE [LARGE SCALE GENOMIC DNA]</scope>
    <source>
        <strain evidence="2">SpSt-1074</strain>
    </source>
</reference>
<keyword evidence="1" id="KW-0819">tRNA processing</keyword>
<dbReference type="GO" id="GO:0001682">
    <property type="term" value="P:tRNA 5'-leader removal"/>
    <property type="evidence" value="ECO:0007669"/>
    <property type="project" value="InterPro"/>
</dbReference>
<proteinExistence type="predicted"/>
<dbReference type="InterPro" id="IPR038085">
    <property type="entry name" value="Rnp2-like_sf"/>
</dbReference>
<name>A0A7J3VT43_CALS0</name>
<protein>
    <submittedName>
        <fullName evidence="2">Uncharacterized protein</fullName>
    </submittedName>
</protein>
<evidence type="ECO:0000313" key="2">
    <source>
        <dbReference type="EMBL" id="HHM44314.1"/>
    </source>
</evidence>
<dbReference type="AlphaFoldDB" id="A0A7J3VT43"/>
<dbReference type="InterPro" id="IPR002759">
    <property type="entry name" value="Pop5/Rpp14/Rnp2-like"/>
</dbReference>
<gene>
    <name evidence="2" type="ORF">ENM31_03335</name>
</gene>
<sequence>MCLTERLLRLKRRYVLVRHSGQVGLEPVAEAVQDVFEKLHGRIGLAESGFKTMTVGGRLIISCYKEWVPAAVLAASIVRRVRGVDTVVRTVKVSGTLKGLRSSV</sequence>
<dbReference type="GO" id="GO:0030677">
    <property type="term" value="C:ribonuclease P complex"/>
    <property type="evidence" value="ECO:0007669"/>
    <property type="project" value="InterPro"/>
</dbReference>
<dbReference type="Pfam" id="PF01900">
    <property type="entry name" value="RNase_P_Rpp14"/>
    <property type="match status" value="1"/>
</dbReference>
<dbReference type="SUPFAM" id="SSF160350">
    <property type="entry name" value="Rnp2-like"/>
    <property type="match status" value="1"/>
</dbReference>
<evidence type="ECO:0000256" key="1">
    <source>
        <dbReference type="ARBA" id="ARBA00022694"/>
    </source>
</evidence>
<comment type="caution">
    <text evidence="2">The sequence shown here is derived from an EMBL/GenBank/DDBJ whole genome shotgun (WGS) entry which is preliminary data.</text>
</comment>